<dbReference type="OrthoDB" id="10067827at2759"/>
<feature type="domain" description="BHLH" evidence="4">
    <location>
        <begin position="24"/>
        <end position="76"/>
    </location>
</feature>
<dbReference type="SMART" id="SM00353">
    <property type="entry name" value="HLH"/>
    <property type="match status" value="1"/>
</dbReference>
<dbReference type="AlphaFoldDB" id="A0A368G403"/>
<dbReference type="Proteomes" id="UP000252519">
    <property type="component" value="Unassembled WGS sequence"/>
</dbReference>
<sequence>MYKMPSVLTVRPTGRKEKYDDLRDSINLMTDQRRIRVESFNMAFAQLRSLLPTLPVEKKLSKIEILRLSISYISFLHKLLSFE</sequence>
<organism evidence="5 6">
    <name type="scientific">Ancylostoma caninum</name>
    <name type="common">Dog hookworm</name>
    <dbReference type="NCBI Taxonomy" id="29170"/>
    <lineage>
        <taxon>Eukaryota</taxon>
        <taxon>Metazoa</taxon>
        <taxon>Ecdysozoa</taxon>
        <taxon>Nematoda</taxon>
        <taxon>Chromadorea</taxon>
        <taxon>Rhabditida</taxon>
        <taxon>Rhabditina</taxon>
        <taxon>Rhabditomorpha</taxon>
        <taxon>Strongyloidea</taxon>
        <taxon>Ancylostomatidae</taxon>
        <taxon>Ancylostomatinae</taxon>
        <taxon>Ancylostoma</taxon>
    </lineage>
</organism>
<keyword evidence="2 5" id="KW-0238">DNA-binding</keyword>
<dbReference type="PROSITE" id="PS50888">
    <property type="entry name" value="BHLH"/>
    <property type="match status" value="1"/>
</dbReference>
<dbReference type="PANTHER" id="PTHR13864:SF10">
    <property type="entry name" value="HELIX-LOOP-HELIX PROTEIN 2"/>
    <property type="match status" value="1"/>
</dbReference>
<evidence type="ECO:0000256" key="3">
    <source>
        <dbReference type="ARBA" id="ARBA00023163"/>
    </source>
</evidence>
<evidence type="ECO:0000259" key="4">
    <source>
        <dbReference type="PROSITE" id="PS50888"/>
    </source>
</evidence>
<name>A0A368G403_ANCCA</name>
<evidence type="ECO:0000313" key="5">
    <source>
        <dbReference type="EMBL" id="RCN39166.1"/>
    </source>
</evidence>
<dbReference type="Pfam" id="PF00010">
    <property type="entry name" value="HLH"/>
    <property type="match status" value="1"/>
</dbReference>
<dbReference type="GO" id="GO:0000981">
    <property type="term" value="F:DNA-binding transcription factor activity, RNA polymerase II-specific"/>
    <property type="evidence" value="ECO:0007669"/>
    <property type="project" value="InterPro"/>
</dbReference>
<evidence type="ECO:0000256" key="2">
    <source>
        <dbReference type="ARBA" id="ARBA00023125"/>
    </source>
</evidence>
<keyword evidence="6" id="KW-1185">Reference proteome</keyword>
<dbReference type="EMBL" id="JOJR01000353">
    <property type="protein sequence ID" value="RCN39166.1"/>
    <property type="molecule type" value="Genomic_DNA"/>
</dbReference>
<keyword evidence="3" id="KW-0804">Transcription</keyword>
<gene>
    <name evidence="5" type="ORF">ANCCAN_14922</name>
</gene>
<evidence type="ECO:0000313" key="6">
    <source>
        <dbReference type="Proteomes" id="UP000252519"/>
    </source>
</evidence>
<dbReference type="STRING" id="29170.A0A368G403"/>
<protein>
    <submittedName>
        <fullName evidence="5">Helix-loop-helix DNA-binding domain protein</fullName>
    </submittedName>
</protein>
<dbReference type="SUPFAM" id="SSF47459">
    <property type="entry name" value="HLH, helix-loop-helix DNA-binding domain"/>
    <property type="match status" value="1"/>
</dbReference>
<accession>A0A368G403</accession>
<keyword evidence="1" id="KW-0805">Transcription regulation</keyword>
<proteinExistence type="predicted"/>
<dbReference type="InterPro" id="IPR040238">
    <property type="entry name" value="TAL-like"/>
</dbReference>
<reference evidence="5 6" key="1">
    <citation type="submission" date="2014-10" db="EMBL/GenBank/DDBJ databases">
        <title>Draft genome of the hookworm Ancylostoma caninum.</title>
        <authorList>
            <person name="Mitreva M."/>
        </authorList>
    </citation>
    <scope>NUCLEOTIDE SEQUENCE [LARGE SCALE GENOMIC DNA]</scope>
    <source>
        <strain evidence="5 6">Baltimore</strain>
    </source>
</reference>
<dbReference type="InterPro" id="IPR011598">
    <property type="entry name" value="bHLH_dom"/>
</dbReference>
<comment type="caution">
    <text evidence="5">The sequence shown here is derived from an EMBL/GenBank/DDBJ whole genome shotgun (WGS) entry which is preliminary data.</text>
</comment>
<dbReference type="Gene3D" id="4.10.280.10">
    <property type="entry name" value="Helix-loop-helix DNA-binding domain"/>
    <property type="match status" value="1"/>
</dbReference>
<dbReference type="InterPro" id="IPR036638">
    <property type="entry name" value="HLH_DNA-bd_sf"/>
</dbReference>
<dbReference type="GO" id="GO:0046983">
    <property type="term" value="F:protein dimerization activity"/>
    <property type="evidence" value="ECO:0007669"/>
    <property type="project" value="InterPro"/>
</dbReference>
<dbReference type="GO" id="GO:0000978">
    <property type="term" value="F:RNA polymerase II cis-regulatory region sequence-specific DNA binding"/>
    <property type="evidence" value="ECO:0007669"/>
    <property type="project" value="TreeGrafter"/>
</dbReference>
<evidence type="ECO:0000256" key="1">
    <source>
        <dbReference type="ARBA" id="ARBA00023015"/>
    </source>
</evidence>
<dbReference type="PANTHER" id="PTHR13864">
    <property type="entry name" value="T-CELL ACUTE LYMPHOCYTIC LEUKEMIA/STEM CELL LEUKEMIA-RELATED"/>
    <property type="match status" value="1"/>
</dbReference>